<protein>
    <submittedName>
        <fullName evidence="2">Uncharacterized protein</fullName>
    </submittedName>
</protein>
<feature type="region of interest" description="Disordered" evidence="1">
    <location>
        <begin position="1"/>
        <end position="124"/>
    </location>
</feature>
<organism evidence="2 3">
    <name type="scientific">Plakobranchus ocellatus</name>
    <dbReference type="NCBI Taxonomy" id="259542"/>
    <lineage>
        <taxon>Eukaryota</taxon>
        <taxon>Metazoa</taxon>
        <taxon>Spiralia</taxon>
        <taxon>Lophotrochozoa</taxon>
        <taxon>Mollusca</taxon>
        <taxon>Gastropoda</taxon>
        <taxon>Heterobranchia</taxon>
        <taxon>Euthyneura</taxon>
        <taxon>Panpulmonata</taxon>
        <taxon>Sacoglossa</taxon>
        <taxon>Placobranchoidea</taxon>
        <taxon>Plakobranchidae</taxon>
        <taxon>Plakobranchus</taxon>
    </lineage>
</organism>
<comment type="caution">
    <text evidence="2">The sequence shown here is derived from an EMBL/GenBank/DDBJ whole genome shotgun (WGS) entry which is preliminary data.</text>
</comment>
<keyword evidence="3" id="KW-1185">Reference proteome</keyword>
<feature type="region of interest" description="Disordered" evidence="1">
    <location>
        <begin position="142"/>
        <end position="161"/>
    </location>
</feature>
<proteinExistence type="predicted"/>
<feature type="compositionally biased region" description="Polar residues" evidence="1">
    <location>
        <begin position="96"/>
        <end position="123"/>
    </location>
</feature>
<name>A0AAV4A8E9_9GAST</name>
<evidence type="ECO:0000313" key="2">
    <source>
        <dbReference type="EMBL" id="GFO04566.1"/>
    </source>
</evidence>
<feature type="compositionally biased region" description="Polar residues" evidence="1">
    <location>
        <begin position="59"/>
        <end position="77"/>
    </location>
</feature>
<reference evidence="2 3" key="1">
    <citation type="journal article" date="2021" name="Elife">
        <title>Chloroplast acquisition without the gene transfer in kleptoplastic sea slugs, Plakobranchus ocellatus.</title>
        <authorList>
            <person name="Maeda T."/>
            <person name="Takahashi S."/>
            <person name="Yoshida T."/>
            <person name="Shimamura S."/>
            <person name="Takaki Y."/>
            <person name="Nagai Y."/>
            <person name="Toyoda A."/>
            <person name="Suzuki Y."/>
            <person name="Arimoto A."/>
            <person name="Ishii H."/>
            <person name="Satoh N."/>
            <person name="Nishiyama T."/>
            <person name="Hasebe M."/>
            <person name="Maruyama T."/>
            <person name="Minagawa J."/>
            <person name="Obokata J."/>
            <person name="Shigenobu S."/>
        </authorList>
    </citation>
    <scope>NUCLEOTIDE SEQUENCE [LARGE SCALE GENOMIC DNA]</scope>
</reference>
<dbReference type="AlphaFoldDB" id="A0AAV4A8E9"/>
<feature type="compositionally biased region" description="Low complexity" evidence="1">
    <location>
        <begin position="1"/>
        <end position="58"/>
    </location>
</feature>
<dbReference type="Proteomes" id="UP000735302">
    <property type="component" value="Unassembled WGS sequence"/>
</dbReference>
<evidence type="ECO:0000256" key="1">
    <source>
        <dbReference type="SAM" id="MobiDB-lite"/>
    </source>
</evidence>
<dbReference type="CDD" id="cd00117">
    <property type="entry name" value="TFP"/>
    <property type="match status" value="1"/>
</dbReference>
<gene>
    <name evidence="2" type="ORF">PoB_003107100</name>
</gene>
<evidence type="ECO:0000313" key="3">
    <source>
        <dbReference type="Proteomes" id="UP000735302"/>
    </source>
</evidence>
<dbReference type="SUPFAM" id="SSF57302">
    <property type="entry name" value="Snake toxin-like"/>
    <property type="match status" value="1"/>
</dbReference>
<accession>A0AAV4A8E9</accession>
<dbReference type="EMBL" id="BLXT01003739">
    <property type="protein sequence ID" value="GFO04566.1"/>
    <property type="molecule type" value="Genomic_DNA"/>
</dbReference>
<dbReference type="InterPro" id="IPR045860">
    <property type="entry name" value="Snake_toxin-like_sf"/>
</dbReference>
<sequence length="305" mass="31603">MTSIAPIATSTTTESIATSANPTVTRTTSVTSSTTTPTKASSTSRATATISKTITTSTNHVETATTKATPALQTASATEAIAAPRTKLKTPAKSFPVTTQPNSTPTASATPGPSQTTGKTLMTSARRPASVITATAATQFLPGASSNHSSEQTTLQASPEHSVASATTLADFSTDIPSTPSAPKLSTTTPLLLSTRSCYQCGSPSSPCSLYELLAGQPTPCAPGLDYCASYVTQLGGSRGVVKKCITLETCFKKWYQESSDLTECVTFDPRDLSLDLECKYCCTGDNCNMGVKPHIASLYNPSKA</sequence>